<organism evidence="1 2">
    <name type="scientific">Striga hermonthica</name>
    <name type="common">Purple witchweed</name>
    <name type="synonym">Buchnera hermonthica</name>
    <dbReference type="NCBI Taxonomy" id="68872"/>
    <lineage>
        <taxon>Eukaryota</taxon>
        <taxon>Viridiplantae</taxon>
        <taxon>Streptophyta</taxon>
        <taxon>Embryophyta</taxon>
        <taxon>Tracheophyta</taxon>
        <taxon>Spermatophyta</taxon>
        <taxon>Magnoliopsida</taxon>
        <taxon>eudicotyledons</taxon>
        <taxon>Gunneridae</taxon>
        <taxon>Pentapetalae</taxon>
        <taxon>asterids</taxon>
        <taxon>lamiids</taxon>
        <taxon>Lamiales</taxon>
        <taxon>Orobanchaceae</taxon>
        <taxon>Buchnereae</taxon>
        <taxon>Striga</taxon>
    </lineage>
</organism>
<dbReference type="OrthoDB" id="892939at2759"/>
<dbReference type="Proteomes" id="UP001153555">
    <property type="component" value="Unassembled WGS sequence"/>
</dbReference>
<name>A0A9N7MQJ2_STRHE</name>
<evidence type="ECO:0000313" key="2">
    <source>
        <dbReference type="Proteomes" id="UP001153555"/>
    </source>
</evidence>
<feature type="non-terminal residue" evidence="1">
    <location>
        <position position="72"/>
    </location>
</feature>
<comment type="caution">
    <text evidence="1">The sequence shown here is derived from an EMBL/GenBank/DDBJ whole genome shotgun (WGS) entry which is preliminary data.</text>
</comment>
<proteinExistence type="predicted"/>
<evidence type="ECO:0000313" key="1">
    <source>
        <dbReference type="EMBL" id="CAA0812930.1"/>
    </source>
</evidence>
<keyword evidence="1" id="KW-0808">Transferase</keyword>
<dbReference type="GO" id="GO:0016301">
    <property type="term" value="F:kinase activity"/>
    <property type="evidence" value="ECO:0007669"/>
    <property type="project" value="UniProtKB-KW"/>
</dbReference>
<feature type="non-terminal residue" evidence="1">
    <location>
        <position position="1"/>
    </location>
</feature>
<reference evidence="1" key="1">
    <citation type="submission" date="2019-12" db="EMBL/GenBank/DDBJ databases">
        <authorList>
            <person name="Scholes J."/>
        </authorList>
    </citation>
    <scope>NUCLEOTIDE SEQUENCE</scope>
</reference>
<keyword evidence="2" id="KW-1185">Reference proteome</keyword>
<dbReference type="EMBL" id="CACSLK010011299">
    <property type="protein sequence ID" value="CAA0812930.1"/>
    <property type="molecule type" value="Genomic_DNA"/>
</dbReference>
<accession>A0A9N7MQJ2</accession>
<sequence>DLGQLKYILGLEFAHSETGINMCQRKYALDILTDTGFLGCKPACAPVDPTTKLQSCSDSDTLTDPTEYRKLI</sequence>
<gene>
    <name evidence="1" type="ORF">SHERM_13489</name>
</gene>
<keyword evidence="1" id="KW-0418">Kinase</keyword>
<dbReference type="AlphaFoldDB" id="A0A9N7MQJ2"/>
<protein>
    <submittedName>
        <fullName evidence="1">Cysteine-rich RLK (RECEPTOR-like protein kinase) 8</fullName>
    </submittedName>
</protein>